<evidence type="ECO:0000313" key="4">
    <source>
        <dbReference type="Proteomes" id="UP000269923"/>
    </source>
</evidence>
<comment type="caution">
    <text evidence="3">The sequence shown here is derived from an EMBL/GenBank/DDBJ whole genome shotgun (WGS) entry which is preliminary data.</text>
</comment>
<dbReference type="Proteomes" id="UP000269923">
    <property type="component" value="Unassembled WGS sequence"/>
</dbReference>
<dbReference type="PANTHER" id="PTHR33755">
    <property type="entry name" value="TOXIN PARE1-RELATED"/>
    <property type="match status" value="1"/>
</dbReference>
<organism evidence="3 4">
    <name type="scientific">Conchiformibius steedae</name>
    <dbReference type="NCBI Taxonomy" id="153493"/>
    <lineage>
        <taxon>Bacteria</taxon>
        <taxon>Pseudomonadati</taxon>
        <taxon>Pseudomonadota</taxon>
        <taxon>Betaproteobacteria</taxon>
        <taxon>Neisseriales</taxon>
        <taxon>Neisseriaceae</taxon>
        <taxon>Conchiformibius</taxon>
    </lineage>
</organism>
<keyword evidence="4" id="KW-1185">Reference proteome</keyword>
<protein>
    <submittedName>
        <fullName evidence="3">Type II toxin-antitoxin system RelE/ParE family toxin</fullName>
    </submittedName>
</protein>
<dbReference type="Pfam" id="PF05016">
    <property type="entry name" value="ParE_toxin"/>
    <property type="match status" value="1"/>
</dbReference>
<dbReference type="InterPro" id="IPR051803">
    <property type="entry name" value="TA_system_RelE-like_toxin"/>
</dbReference>
<dbReference type="AlphaFoldDB" id="A0A3P2A1I0"/>
<dbReference type="EMBL" id="RQYC01000031">
    <property type="protein sequence ID" value="RRD88845.1"/>
    <property type="molecule type" value="Genomic_DNA"/>
</dbReference>
<comment type="similarity">
    <text evidence="1">Belongs to the RelE toxin family.</text>
</comment>
<evidence type="ECO:0000313" key="3">
    <source>
        <dbReference type="EMBL" id="RRD88845.1"/>
    </source>
</evidence>
<evidence type="ECO:0000256" key="2">
    <source>
        <dbReference type="ARBA" id="ARBA00022649"/>
    </source>
</evidence>
<keyword evidence="2" id="KW-1277">Toxin-antitoxin system</keyword>
<dbReference type="Gene3D" id="3.30.2310.20">
    <property type="entry name" value="RelE-like"/>
    <property type="match status" value="1"/>
</dbReference>
<gene>
    <name evidence="3" type="ORF">EII21_10725</name>
</gene>
<reference evidence="3 4" key="1">
    <citation type="submission" date="2018-11" db="EMBL/GenBank/DDBJ databases">
        <title>Genomes From Bacteria Associated with the Canine Oral Cavity: a Test Case for Automated Genome-Based Taxonomic Assignment.</title>
        <authorList>
            <person name="Coil D.A."/>
            <person name="Jospin G."/>
            <person name="Darling A.E."/>
            <person name="Wallis C."/>
            <person name="Davis I.J."/>
            <person name="Harris S."/>
            <person name="Eisen J.A."/>
            <person name="Holcombe L.J."/>
            <person name="O'Flynn C."/>
        </authorList>
    </citation>
    <scope>NUCLEOTIDE SEQUENCE [LARGE SCALE GENOMIC DNA]</scope>
    <source>
        <strain evidence="3 4">COT-280</strain>
    </source>
</reference>
<sequence>MSMIYQVLWQSEAEADLKEIAFYYHQVGGLELAERNIDRILASIDGLQSMPERCQVSDFSENIRKLSVYKMPYVVFFKIIDDKVYLLNIFNTRRSQKILEDKYQNF</sequence>
<dbReference type="OrthoDB" id="595470at2"/>
<evidence type="ECO:0000256" key="1">
    <source>
        <dbReference type="ARBA" id="ARBA00006226"/>
    </source>
</evidence>
<dbReference type="InterPro" id="IPR007712">
    <property type="entry name" value="RelE/ParE_toxin"/>
</dbReference>
<accession>A0A3P2A1I0</accession>
<name>A0A3P2A1I0_9NEIS</name>
<proteinExistence type="inferred from homology"/>
<dbReference type="InterPro" id="IPR035093">
    <property type="entry name" value="RelE/ParE_toxin_dom_sf"/>
</dbReference>
<dbReference type="RefSeq" id="WP_124796338.1">
    <property type="nucleotide sequence ID" value="NZ_RQYC01000031.1"/>
</dbReference>